<feature type="domain" description="Endonuclease GajA/Old nuclease/RecF-like AAA" evidence="1">
    <location>
        <begin position="19"/>
        <end position="157"/>
    </location>
</feature>
<protein>
    <submittedName>
        <fullName evidence="2">ATP/GTP-binding protein</fullName>
    </submittedName>
</protein>
<dbReference type="Gene3D" id="3.40.50.300">
    <property type="entry name" value="P-loop containing nucleotide triphosphate hydrolases"/>
    <property type="match status" value="1"/>
</dbReference>
<dbReference type="EMBL" id="MK554696">
    <property type="protein sequence ID" value="QBJ04096.1"/>
    <property type="molecule type" value="Genomic_DNA"/>
</dbReference>
<dbReference type="Pfam" id="PF13175">
    <property type="entry name" value="AAA_15"/>
    <property type="match status" value="1"/>
</dbReference>
<dbReference type="InterPro" id="IPR051396">
    <property type="entry name" value="Bact_Antivir_Def_Nuclease"/>
</dbReference>
<dbReference type="SUPFAM" id="SSF52540">
    <property type="entry name" value="P-loop containing nucleoside triphosphate hydrolases"/>
    <property type="match status" value="1"/>
</dbReference>
<evidence type="ECO:0000259" key="1">
    <source>
        <dbReference type="Pfam" id="PF13175"/>
    </source>
</evidence>
<evidence type="ECO:0000313" key="3">
    <source>
        <dbReference type="Proteomes" id="UP000292160"/>
    </source>
</evidence>
<dbReference type="RefSeq" id="YP_010082838.1">
    <property type="nucleotide sequence ID" value="NC_055035.1"/>
</dbReference>
<accession>A0A481W5W9</accession>
<proteinExistence type="predicted"/>
<evidence type="ECO:0000313" key="2">
    <source>
        <dbReference type="EMBL" id="QBJ04096.1"/>
    </source>
</evidence>
<sequence length="258" mass="30669">MKSKIDIEYINILGLFGERDVKLDFTNLVNIFIGENGCGKTVVLNILRYIFQNQIYLLGNINFKEIQIKFKNENVINFSRQNIIDWKFGQTNGYLHIVKLRKLIQKYNLHKKVIFLSTYRQFENNFYINNIKPIKKEINNFITTCEKFLYNKKIEYKNFQGTINDLKIKYKDNIIKGENLSHGEKQIISIFSKIYFNKEQDIIVLIDDPEISLNINWQKELIPNIVNTKKIGLLIAMTHSPFIFENEYFDECTKELIK</sequence>
<dbReference type="InterPro" id="IPR027417">
    <property type="entry name" value="P-loop_NTPase"/>
</dbReference>
<dbReference type="GeneID" id="65071846"/>
<dbReference type="KEGG" id="vg:65071846"/>
<keyword evidence="3" id="KW-1185">Reference proteome</keyword>
<dbReference type="InterPro" id="IPR041685">
    <property type="entry name" value="AAA_GajA/Old/RecF-like"/>
</dbReference>
<dbReference type="PANTHER" id="PTHR43581">
    <property type="entry name" value="ATP/GTP PHOSPHATASE"/>
    <property type="match status" value="1"/>
</dbReference>
<dbReference type="Proteomes" id="UP000292160">
    <property type="component" value="Segment"/>
</dbReference>
<name>A0A481W5W9_9CAUD</name>
<organism evidence="2 3">
    <name type="scientific">Fusobacterium phage Fnu1</name>
    <dbReference type="NCBI Taxonomy" id="2530024"/>
    <lineage>
        <taxon>Viruses</taxon>
        <taxon>Duplodnaviria</taxon>
        <taxon>Heunggongvirae</taxon>
        <taxon>Uroviricota</taxon>
        <taxon>Caudoviricetes</taxon>
        <taxon>Latrobevirus</taxon>
        <taxon>Latrobevirus FNU1</taxon>
    </lineage>
</organism>
<dbReference type="PANTHER" id="PTHR43581:SF2">
    <property type="entry name" value="EXCINUCLEASE ATPASE SUBUNIT"/>
    <property type="match status" value="1"/>
</dbReference>
<reference evidence="2 3" key="1">
    <citation type="submission" date="2019-02" db="EMBL/GenBank/DDBJ databases">
        <title>Genomic, morphological and functional characterisation of novel bacteriophage Fnu1 capable of disrupt Fusobacterium nucleatum biofilm.</title>
        <authorList>
            <person name="Kabwe M."/>
            <person name="Brown T.L."/>
            <person name="Dashper S."/>
            <person name="Speirs L."/>
            <person name="Ku H."/>
            <person name="Petrovski S."/>
            <person name="Chan H.T."/>
            <person name="Lock P."/>
            <person name="Tucci J."/>
        </authorList>
    </citation>
    <scope>NUCLEOTIDE SEQUENCE [LARGE SCALE GENOMIC DNA]</scope>
</reference>